<dbReference type="Proteomes" id="UP000177141">
    <property type="component" value="Unassembled WGS sequence"/>
</dbReference>
<comment type="caution">
    <text evidence="2">The sequence shown here is derived from an EMBL/GenBank/DDBJ whole genome shotgun (WGS) entry which is preliminary data.</text>
</comment>
<sequence length="126" mass="13684">MGPVDAVAQVAGVRRVVGIQGPVAHRDGDRLENPVGAVEMDVVAELGGLGGLEAEAGHVRRQRTRRGVVDDVGRRYCNRCRDSDGQRCEQRQNNCDAFHRIPLSGSGLPSNSPKNFTRLSKDKKIP</sequence>
<evidence type="ECO:0000256" key="1">
    <source>
        <dbReference type="SAM" id="MobiDB-lite"/>
    </source>
</evidence>
<feature type="region of interest" description="Disordered" evidence="1">
    <location>
        <begin position="99"/>
        <end position="126"/>
    </location>
</feature>
<evidence type="ECO:0000313" key="3">
    <source>
        <dbReference type="Proteomes" id="UP000177141"/>
    </source>
</evidence>
<gene>
    <name evidence="2" type="ORF">A3A93_02225</name>
</gene>
<name>A0A1F7IY30_9BACT</name>
<organism evidence="2 3">
    <name type="scientific">Candidatus Roizmanbacteria bacterium RIFCSPLOWO2_01_FULL_38_12</name>
    <dbReference type="NCBI Taxonomy" id="1802061"/>
    <lineage>
        <taxon>Bacteria</taxon>
        <taxon>Candidatus Roizmaniibacteriota</taxon>
    </lineage>
</organism>
<feature type="compositionally biased region" description="Low complexity" evidence="1">
    <location>
        <begin position="102"/>
        <end position="113"/>
    </location>
</feature>
<dbReference type="EMBL" id="MGAL01000018">
    <property type="protein sequence ID" value="OGK48263.1"/>
    <property type="molecule type" value="Genomic_DNA"/>
</dbReference>
<dbReference type="AlphaFoldDB" id="A0A1F7IY30"/>
<accession>A0A1F7IY30</accession>
<proteinExistence type="predicted"/>
<reference evidence="2 3" key="1">
    <citation type="journal article" date="2016" name="Nat. Commun.">
        <title>Thousands of microbial genomes shed light on interconnected biogeochemical processes in an aquifer system.</title>
        <authorList>
            <person name="Anantharaman K."/>
            <person name="Brown C.T."/>
            <person name="Hug L.A."/>
            <person name="Sharon I."/>
            <person name="Castelle C.J."/>
            <person name="Probst A.J."/>
            <person name="Thomas B.C."/>
            <person name="Singh A."/>
            <person name="Wilkins M.J."/>
            <person name="Karaoz U."/>
            <person name="Brodie E.L."/>
            <person name="Williams K.H."/>
            <person name="Hubbard S.S."/>
            <person name="Banfield J.F."/>
        </authorList>
    </citation>
    <scope>NUCLEOTIDE SEQUENCE [LARGE SCALE GENOMIC DNA]</scope>
</reference>
<protein>
    <submittedName>
        <fullName evidence="2">Uncharacterized protein</fullName>
    </submittedName>
</protein>
<evidence type="ECO:0000313" key="2">
    <source>
        <dbReference type="EMBL" id="OGK48263.1"/>
    </source>
</evidence>